<dbReference type="OrthoDB" id="3360002at2"/>
<protein>
    <submittedName>
        <fullName evidence="2">Uncharacterized protein</fullName>
    </submittedName>
</protein>
<dbReference type="KEGG" id="sna:Snas_3608"/>
<dbReference type="AlphaFoldDB" id="D3PWP6"/>
<dbReference type="HOGENOM" id="CLU_799037_0_0_11"/>
<proteinExistence type="predicted"/>
<dbReference type="Proteomes" id="UP000000844">
    <property type="component" value="Chromosome"/>
</dbReference>
<sequence length="347" mass="39443">MTGNTPAPVSSPQPMTLEEAARTVELPLELARYWSQPERRRAYFWPEPLATSATAYDREDIAAYRLFLDQCVDVEEAAAVVDMPVSTAKVYSSPKERAKRGWPEPADTRPAASRGKPKPLFRIRDLLVYKHHQQPPTRIRRGDPNDLIGVEEFATEIQVSESVMNTYVTWSLPDWRSGNDGYLPMPVDSQPARNGNVYWWRRSQAWTCNENRRHRPGGRPQGQRPTTHMLREVLLSQPYKSVADLAALLSQHVPQPVSIQVTRRLLSQLRRQVLSDELLPAFPDIAPGTDRDELRRTIESRPDTDEAAHASRQLTIMNDLETALTQKVPVKLNAGTLEQLLTKLRDD</sequence>
<dbReference type="RefSeq" id="WP_013018839.1">
    <property type="nucleotide sequence ID" value="NC_013947.1"/>
</dbReference>
<name>D3PWP6_STANL</name>
<gene>
    <name evidence="2" type="ordered locus">Snas_3608</name>
</gene>
<reference evidence="2 3" key="1">
    <citation type="journal article" date="2009" name="Stand. Genomic Sci.">
        <title>Complete genome sequence of Stackebrandtia nassauensis type strain (LLR-40K-21).</title>
        <authorList>
            <person name="Munk C."/>
            <person name="Lapidus A."/>
            <person name="Copeland A."/>
            <person name="Jando M."/>
            <person name="Mayilraj S."/>
            <person name="Glavina Del Rio T."/>
            <person name="Nolan M."/>
            <person name="Chen F."/>
            <person name="Lucas S."/>
            <person name="Tice H."/>
            <person name="Cheng J.F."/>
            <person name="Han C."/>
            <person name="Detter J.C."/>
            <person name="Bruce D."/>
            <person name="Goodwin L."/>
            <person name="Chain P."/>
            <person name="Pitluck S."/>
            <person name="Goker M."/>
            <person name="Ovchinikova G."/>
            <person name="Pati A."/>
            <person name="Ivanova N."/>
            <person name="Mavromatis K."/>
            <person name="Chen A."/>
            <person name="Palaniappan K."/>
            <person name="Land M."/>
            <person name="Hauser L."/>
            <person name="Chang Y.J."/>
            <person name="Jeffries C.D."/>
            <person name="Bristow J."/>
            <person name="Eisen J.A."/>
            <person name="Markowitz V."/>
            <person name="Hugenholtz P."/>
            <person name="Kyrpides N.C."/>
            <person name="Klenk H.P."/>
        </authorList>
    </citation>
    <scope>NUCLEOTIDE SEQUENCE [LARGE SCALE GENOMIC DNA]</scope>
    <source>
        <strain evidence="3">DSM 44728 / CIP 108903 / NRRL B-16338 / NBRC 102104 / LLR-40K-21</strain>
    </source>
</reference>
<evidence type="ECO:0000256" key="1">
    <source>
        <dbReference type="SAM" id="MobiDB-lite"/>
    </source>
</evidence>
<accession>D3PWP6</accession>
<dbReference type="STRING" id="446470.Snas_3608"/>
<keyword evidence="3" id="KW-1185">Reference proteome</keyword>
<organism evidence="2 3">
    <name type="scientific">Stackebrandtia nassauensis (strain DSM 44728 / CIP 108903 / NRRL B-16338 / NBRC 102104 / LLR-40K-21)</name>
    <dbReference type="NCBI Taxonomy" id="446470"/>
    <lineage>
        <taxon>Bacteria</taxon>
        <taxon>Bacillati</taxon>
        <taxon>Actinomycetota</taxon>
        <taxon>Actinomycetes</taxon>
        <taxon>Glycomycetales</taxon>
        <taxon>Glycomycetaceae</taxon>
        <taxon>Stackebrandtia</taxon>
    </lineage>
</organism>
<dbReference type="EMBL" id="CP001778">
    <property type="protein sequence ID" value="ADD43268.1"/>
    <property type="molecule type" value="Genomic_DNA"/>
</dbReference>
<evidence type="ECO:0000313" key="2">
    <source>
        <dbReference type="EMBL" id="ADD43268.1"/>
    </source>
</evidence>
<feature type="region of interest" description="Disordered" evidence="1">
    <location>
        <begin position="92"/>
        <end position="116"/>
    </location>
</feature>
<evidence type="ECO:0000313" key="3">
    <source>
        <dbReference type="Proteomes" id="UP000000844"/>
    </source>
</evidence>
<dbReference type="eggNOG" id="ENOG50347J6">
    <property type="taxonomic scope" value="Bacteria"/>
</dbReference>